<organism evidence="2 3">
    <name type="scientific">Lachnellula subtilissima</name>
    <dbReference type="NCBI Taxonomy" id="602034"/>
    <lineage>
        <taxon>Eukaryota</taxon>
        <taxon>Fungi</taxon>
        <taxon>Dikarya</taxon>
        <taxon>Ascomycota</taxon>
        <taxon>Pezizomycotina</taxon>
        <taxon>Leotiomycetes</taxon>
        <taxon>Helotiales</taxon>
        <taxon>Lachnaceae</taxon>
        <taxon>Lachnellula</taxon>
    </lineage>
</organism>
<dbReference type="OrthoDB" id="550577at2759"/>
<evidence type="ECO:0000313" key="3">
    <source>
        <dbReference type="Proteomes" id="UP000462212"/>
    </source>
</evidence>
<sequence length="156" mass="16951">MAHRIASYVVDLLSIGFSGLRFDAAKHIGPSSIAAIFAIVKRKMGGSMPGDYISWLEVILGGESSVLACDGGIDSWYTTFNTILTNNGFTADEIGQIKIWSADYPKEMPICGNWVIPASRFAIQNDDHDQQSPGSSSRDMQDKGSVLIKDKDPAKH</sequence>
<accession>A0A8H8UGJ0</accession>
<feature type="region of interest" description="Disordered" evidence="1">
    <location>
        <begin position="125"/>
        <end position="156"/>
    </location>
</feature>
<evidence type="ECO:0000256" key="1">
    <source>
        <dbReference type="SAM" id="MobiDB-lite"/>
    </source>
</evidence>
<comment type="caution">
    <text evidence="2">The sequence shown here is derived from an EMBL/GenBank/DDBJ whole genome shotgun (WGS) entry which is preliminary data.</text>
</comment>
<evidence type="ECO:0000313" key="2">
    <source>
        <dbReference type="EMBL" id="TVY43059.1"/>
    </source>
</evidence>
<name>A0A8H8UGJ0_9HELO</name>
<dbReference type="Proteomes" id="UP000462212">
    <property type="component" value="Unassembled WGS sequence"/>
</dbReference>
<protein>
    <recommendedName>
        <fullName evidence="4">Alpha-amylase</fullName>
    </recommendedName>
</protein>
<dbReference type="AlphaFoldDB" id="A0A8H8UGJ0"/>
<proteinExistence type="predicted"/>
<dbReference type="InterPro" id="IPR017853">
    <property type="entry name" value="GH"/>
</dbReference>
<keyword evidence="3" id="KW-1185">Reference proteome</keyword>
<gene>
    <name evidence="2" type="ORF">LSUB1_G002111</name>
</gene>
<evidence type="ECO:0008006" key="4">
    <source>
        <dbReference type="Google" id="ProtNLM"/>
    </source>
</evidence>
<dbReference type="SUPFAM" id="SSF51445">
    <property type="entry name" value="(Trans)glycosidases"/>
    <property type="match status" value="1"/>
</dbReference>
<reference evidence="2 3" key="1">
    <citation type="submission" date="2018-05" db="EMBL/GenBank/DDBJ databases">
        <title>Genome sequencing and assembly of the regulated plant pathogen Lachnellula willkommii and related sister species for the development of diagnostic species identification markers.</title>
        <authorList>
            <person name="Giroux E."/>
            <person name="Bilodeau G."/>
        </authorList>
    </citation>
    <scope>NUCLEOTIDE SEQUENCE [LARGE SCALE GENOMIC DNA]</scope>
    <source>
        <strain evidence="2 3">CBS 197.66</strain>
    </source>
</reference>
<dbReference type="EMBL" id="QGMJ01000076">
    <property type="protein sequence ID" value="TVY43059.1"/>
    <property type="molecule type" value="Genomic_DNA"/>
</dbReference>
<dbReference type="Gene3D" id="3.20.20.80">
    <property type="entry name" value="Glycosidases"/>
    <property type="match status" value="1"/>
</dbReference>